<dbReference type="Proteomes" id="UP001145069">
    <property type="component" value="Unassembled WGS sequence"/>
</dbReference>
<reference evidence="2" key="1">
    <citation type="submission" date="2022-06" db="EMBL/GenBank/DDBJ databases">
        <title>Aquibacillus sp. a new bacterium isolated from soil saline samples.</title>
        <authorList>
            <person name="Galisteo C."/>
            <person name="De La Haba R."/>
            <person name="Sanchez-Porro C."/>
            <person name="Ventosa A."/>
        </authorList>
    </citation>
    <scope>NUCLEOTIDE SEQUENCE</scope>
    <source>
        <strain evidence="2">3ASR75-54</strain>
    </source>
</reference>
<keyword evidence="3" id="KW-1185">Reference proteome</keyword>
<feature type="transmembrane region" description="Helical" evidence="1">
    <location>
        <begin position="80"/>
        <end position="99"/>
    </location>
</feature>
<keyword evidence="1" id="KW-1133">Transmembrane helix</keyword>
<feature type="transmembrane region" description="Helical" evidence="1">
    <location>
        <begin position="176"/>
        <end position="194"/>
    </location>
</feature>
<name>A0A9X3WDH8_9BACI</name>
<dbReference type="InterPro" id="IPR006938">
    <property type="entry name" value="DUF624"/>
</dbReference>
<dbReference type="AlphaFoldDB" id="A0A9X3WDH8"/>
<keyword evidence="1" id="KW-0472">Membrane</keyword>
<evidence type="ECO:0000313" key="3">
    <source>
        <dbReference type="Proteomes" id="UP001145069"/>
    </source>
</evidence>
<dbReference type="EMBL" id="JAMQKC010000002">
    <property type="protein sequence ID" value="MDC3416085.1"/>
    <property type="molecule type" value="Genomic_DNA"/>
</dbReference>
<gene>
    <name evidence="2" type="ORF">NC799_04050</name>
</gene>
<evidence type="ECO:0000313" key="2">
    <source>
        <dbReference type="EMBL" id="MDC3416085.1"/>
    </source>
</evidence>
<sequence length="222" mass="26000">MYSRFASGLHKFCQWVCYFFYLNIMWIACTLLGGVVFGLAPSTVSLYSVARKTAMGDEEIRVFHHFWRTYRAEFFRANGLGFLLATSGVLIFFNFYFFNNFAGAVYTALKIFMIIVAVTYVILLYYIFPVYVHYKMKLLDYLKYSIAFGFLHPGNFILMIITSVTAYFFLAYFQGFIPLIGVSLLGQLNMWLAYQSFRRIAEVNVRNVHINYNYDKILSEKR</sequence>
<dbReference type="Pfam" id="PF04854">
    <property type="entry name" value="DUF624"/>
    <property type="match status" value="1"/>
</dbReference>
<feature type="transmembrane region" description="Helical" evidence="1">
    <location>
        <begin position="111"/>
        <end position="132"/>
    </location>
</feature>
<accession>A0A9X3WDH8</accession>
<feature type="transmembrane region" description="Helical" evidence="1">
    <location>
        <begin position="144"/>
        <end position="170"/>
    </location>
</feature>
<protein>
    <submittedName>
        <fullName evidence="2">DUF624 domain-containing protein</fullName>
    </submittedName>
</protein>
<keyword evidence="1" id="KW-0812">Transmembrane</keyword>
<evidence type="ECO:0000256" key="1">
    <source>
        <dbReference type="SAM" id="Phobius"/>
    </source>
</evidence>
<dbReference type="PROSITE" id="PS51257">
    <property type="entry name" value="PROKAR_LIPOPROTEIN"/>
    <property type="match status" value="1"/>
</dbReference>
<proteinExistence type="predicted"/>
<dbReference type="RefSeq" id="WP_272445206.1">
    <property type="nucleotide sequence ID" value="NZ_JAMQKC010000002.1"/>
</dbReference>
<feature type="transmembrane region" description="Helical" evidence="1">
    <location>
        <begin position="20"/>
        <end position="47"/>
    </location>
</feature>
<organism evidence="2 3">
    <name type="scientific">Aquibacillus salsiterrae</name>
    <dbReference type="NCBI Taxonomy" id="2950439"/>
    <lineage>
        <taxon>Bacteria</taxon>
        <taxon>Bacillati</taxon>
        <taxon>Bacillota</taxon>
        <taxon>Bacilli</taxon>
        <taxon>Bacillales</taxon>
        <taxon>Bacillaceae</taxon>
        <taxon>Aquibacillus</taxon>
    </lineage>
</organism>
<comment type="caution">
    <text evidence="2">The sequence shown here is derived from an EMBL/GenBank/DDBJ whole genome shotgun (WGS) entry which is preliminary data.</text>
</comment>